<feature type="compositionally biased region" description="Basic and acidic residues" evidence="1">
    <location>
        <begin position="136"/>
        <end position="162"/>
    </location>
</feature>
<name>A0ABW7RDE5_9ACTN</name>
<evidence type="ECO:0000256" key="2">
    <source>
        <dbReference type="SAM" id="Phobius"/>
    </source>
</evidence>
<gene>
    <name evidence="4" type="ORF">ACH4GP_16970</name>
</gene>
<keyword evidence="2" id="KW-0812">Transmembrane</keyword>
<sequence length="170" mass="18026">MRRRPWGDEGSATVWTVFAMAALCAVFVALIGLGQVVTARHRAGGAADLAALAAADHAREGPATACAAARRVAAAQHARLVRCSLSEAVADVSAEAGRHPFTSRVRSRAGPPTAIPGGPSTAEPGEQPGQEEQPDQEERLGQEELLDREKWPDQEARPDRRTQAGPRVPR</sequence>
<dbReference type="EMBL" id="JBIRGH010000009">
    <property type="protein sequence ID" value="MFH8586081.1"/>
    <property type="molecule type" value="Genomic_DNA"/>
</dbReference>
<evidence type="ECO:0000313" key="4">
    <source>
        <dbReference type="EMBL" id="MFH8586081.1"/>
    </source>
</evidence>
<dbReference type="Pfam" id="PF13400">
    <property type="entry name" value="Tad"/>
    <property type="match status" value="1"/>
</dbReference>
<evidence type="ECO:0000259" key="3">
    <source>
        <dbReference type="Pfam" id="PF13400"/>
    </source>
</evidence>
<feature type="region of interest" description="Disordered" evidence="1">
    <location>
        <begin position="92"/>
        <end position="170"/>
    </location>
</feature>
<evidence type="ECO:0000313" key="5">
    <source>
        <dbReference type="Proteomes" id="UP001610990"/>
    </source>
</evidence>
<evidence type="ECO:0000256" key="1">
    <source>
        <dbReference type="SAM" id="MobiDB-lite"/>
    </source>
</evidence>
<accession>A0ABW7RDE5</accession>
<comment type="caution">
    <text evidence="4">The sequence shown here is derived from an EMBL/GenBank/DDBJ whole genome shotgun (WGS) entry which is preliminary data.</text>
</comment>
<dbReference type="InterPro" id="IPR021202">
    <property type="entry name" value="Rv3654c-like"/>
</dbReference>
<keyword evidence="2" id="KW-0472">Membrane</keyword>
<dbReference type="NCBIfam" id="TIGR03816">
    <property type="entry name" value="tadE_like_DECH"/>
    <property type="match status" value="1"/>
</dbReference>
<keyword evidence="5" id="KW-1185">Reference proteome</keyword>
<keyword evidence="2" id="KW-1133">Transmembrane helix</keyword>
<dbReference type="Proteomes" id="UP001610990">
    <property type="component" value="Unassembled WGS sequence"/>
</dbReference>
<protein>
    <submittedName>
        <fullName evidence="4">Rv3654c family TadE-like protein</fullName>
    </submittedName>
</protein>
<dbReference type="RefSeq" id="WP_397673109.1">
    <property type="nucleotide sequence ID" value="NZ_JBIRGH010000009.1"/>
</dbReference>
<dbReference type="InterPro" id="IPR028087">
    <property type="entry name" value="Tad_N"/>
</dbReference>
<organism evidence="4 5">
    <name type="scientific">Streptomyces celluloflavus</name>
    <dbReference type="NCBI Taxonomy" id="58344"/>
    <lineage>
        <taxon>Bacteria</taxon>
        <taxon>Bacillati</taxon>
        <taxon>Actinomycetota</taxon>
        <taxon>Actinomycetes</taxon>
        <taxon>Kitasatosporales</taxon>
        <taxon>Streptomycetaceae</taxon>
        <taxon>Streptomyces</taxon>
    </lineage>
</organism>
<feature type="transmembrane region" description="Helical" evidence="2">
    <location>
        <begin position="12"/>
        <end position="33"/>
    </location>
</feature>
<reference evidence="4 5" key="1">
    <citation type="submission" date="2024-10" db="EMBL/GenBank/DDBJ databases">
        <title>The Natural Products Discovery Center: Release of the First 8490 Sequenced Strains for Exploring Actinobacteria Biosynthetic Diversity.</title>
        <authorList>
            <person name="Kalkreuter E."/>
            <person name="Kautsar S.A."/>
            <person name="Yang D."/>
            <person name="Bader C.D."/>
            <person name="Teijaro C.N."/>
            <person name="Fluegel L."/>
            <person name="Davis C.M."/>
            <person name="Simpson J.R."/>
            <person name="Lauterbach L."/>
            <person name="Steele A.D."/>
            <person name="Gui C."/>
            <person name="Meng S."/>
            <person name="Li G."/>
            <person name="Viehrig K."/>
            <person name="Ye F."/>
            <person name="Su P."/>
            <person name="Kiefer A.F."/>
            <person name="Nichols A."/>
            <person name="Cepeda A.J."/>
            <person name="Yan W."/>
            <person name="Fan B."/>
            <person name="Jiang Y."/>
            <person name="Adhikari A."/>
            <person name="Zheng C.-J."/>
            <person name="Schuster L."/>
            <person name="Cowan T.M."/>
            <person name="Smanski M.J."/>
            <person name="Chevrette M.G."/>
            <person name="De Carvalho L.P.S."/>
            <person name="Shen B."/>
        </authorList>
    </citation>
    <scope>NUCLEOTIDE SEQUENCE [LARGE SCALE GENOMIC DNA]</scope>
    <source>
        <strain evidence="4 5">NPDC018013</strain>
    </source>
</reference>
<feature type="domain" description="Putative Flp pilus-assembly TadG-like N-terminal" evidence="3">
    <location>
        <begin position="10"/>
        <end position="56"/>
    </location>
</feature>
<proteinExistence type="predicted"/>